<evidence type="ECO:0000313" key="5">
    <source>
        <dbReference type="Proteomes" id="UP000190188"/>
    </source>
</evidence>
<evidence type="ECO:0000259" key="3">
    <source>
        <dbReference type="PROSITE" id="PS50893"/>
    </source>
</evidence>
<evidence type="ECO:0000313" key="4">
    <source>
        <dbReference type="EMBL" id="OPA75393.1"/>
    </source>
</evidence>
<dbReference type="OrthoDB" id="9804819at2"/>
<gene>
    <name evidence="4" type="ORF">BVG16_22250</name>
</gene>
<dbReference type="EMBL" id="MSZX01000009">
    <property type="protein sequence ID" value="OPA75393.1"/>
    <property type="molecule type" value="Genomic_DNA"/>
</dbReference>
<dbReference type="GO" id="GO:0016887">
    <property type="term" value="F:ATP hydrolysis activity"/>
    <property type="evidence" value="ECO:0007669"/>
    <property type="project" value="InterPro"/>
</dbReference>
<dbReference type="InterPro" id="IPR003593">
    <property type="entry name" value="AAA+_ATPase"/>
</dbReference>
<dbReference type="GO" id="GO:0005524">
    <property type="term" value="F:ATP binding"/>
    <property type="evidence" value="ECO:0007669"/>
    <property type="project" value="UniProtKB-KW"/>
</dbReference>
<dbReference type="Proteomes" id="UP000190188">
    <property type="component" value="Unassembled WGS sequence"/>
</dbReference>
<evidence type="ECO:0000256" key="2">
    <source>
        <dbReference type="ARBA" id="ARBA00022840"/>
    </source>
</evidence>
<keyword evidence="2" id="KW-0067">ATP-binding</keyword>
<dbReference type="InterPro" id="IPR027417">
    <property type="entry name" value="P-loop_NTPase"/>
</dbReference>
<dbReference type="CDD" id="cd03230">
    <property type="entry name" value="ABC_DR_subfamily_A"/>
    <property type="match status" value="1"/>
</dbReference>
<sequence>MLNAEQPVLSIRNLSMNYGDKPVLKNIDMEVYPGQIIGYIGPNGAGKSTTVKIMLGLVEGYTGDISLFGKRISDGDWEYKRNIGYVPEVIDIYDNLTASEYLTFVGELYGLSWSTANMKAKRLMHILGLGEEVYDKAISSYSKGMKQKVMLISSLLHNPDLLFLDEPLSGLDANSVMIVKELMSQLAAQGKTIFYSSHIMDVVEKISNRIVLLHEGRIVADGTFESLKHHSQEGTLEQIFTQMTGFHEHAAIAEEFVSIVQEV</sequence>
<dbReference type="PANTHER" id="PTHR43613">
    <property type="entry name" value="ABC TRANSPORTER, ATP-BINDING PROTEIN"/>
    <property type="match status" value="1"/>
</dbReference>
<dbReference type="PANTHER" id="PTHR43613:SF1">
    <property type="entry name" value="ABC TRANSPORTER, ATP-BINDING PROTEIN"/>
    <property type="match status" value="1"/>
</dbReference>
<protein>
    <submittedName>
        <fullName evidence="4">ABC transporter</fullName>
    </submittedName>
</protein>
<dbReference type="SUPFAM" id="SSF52540">
    <property type="entry name" value="P-loop containing nucleoside triphosphate hydrolases"/>
    <property type="match status" value="1"/>
</dbReference>
<dbReference type="STRING" id="1324314.BVG16_22250"/>
<feature type="domain" description="ABC transporter" evidence="3">
    <location>
        <begin position="9"/>
        <end position="240"/>
    </location>
</feature>
<dbReference type="InterPro" id="IPR017871">
    <property type="entry name" value="ABC_transporter-like_CS"/>
</dbReference>
<dbReference type="Pfam" id="PF00005">
    <property type="entry name" value="ABC_tran"/>
    <property type="match status" value="1"/>
</dbReference>
<name>A0A1T2X736_9BACL</name>
<dbReference type="RefSeq" id="WP_078501464.1">
    <property type="nucleotide sequence ID" value="NZ_MSZX01000009.1"/>
</dbReference>
<keyword evidence="1" id="KW-0547">Nucleotide-binding</keyword>
<dbReference type="PROSITE" id="PS00211">
    <property type="entry name" value="ABC_TRANSPORTER_1"/>
    <property type="match status" value="1"/>
</dbReference>
<dbReference type="InterPro" id="IPR003439">
    <property type="entry name" value="ABC_transporter-like_ATP-bd"/>
</dbReference>
<keyword evidence="5" id="KW-1185">Reference proteome</keyword>
<dbReference type="Gene3D" id="3.40.50.300">
    <property type="entry name" value="P-loop containing nucleotide triphosphate hydrolases"/>
    <property type="match status" value="1"/>
</dbReference>
<accession>A0A1T2X736</accession>
<evidence type="ECO:0000256" key="1">
    <source>
        <dbReference type="ARBA" id="ARBA00022741"/>
    </source>
</evidence>
<proteinExistence type="predicted"/>
<organism evidence="4 5">
    <name type="scientific">Paenibacillus selenitireducens</name>
    <dbReference type="NCBI Taxonomy" id="1324314"/>
    <lineage>
        <taxon>Bacteria</taxon>
        <taxon>Bacillati</taxon>
        <taxon>Bacillota</taxon>
        <taxon>Bacilli</taxon>
        <taxon>Bacillales</taxon>
        <taxon>Paenibacillaceae</taxon>
        <taxon>Paenibacillus</taxon>
    </lineage>
</organism>
<reference evidence="4 5" key="1">
    <citation type="submission" date="2017-01" db="EMBL/GenBank/DDBJ databases">
        <title>Genome analysis of Paenibacillus selenitrireducens ES3-24.</title>
        <authorList>
            <person name="Xu D."/>
            <person name="Yao R."/>
            <person name="Zheng S."/>
        </authorList>
    </citation>
    <scope>NUCLEOTIDE SEQUENCE [LARGE SCALE GENOMIC DNA]</scope>
    <source>
        <strain evidence="4 5">ES3-24</strain>
    </source>
</reference>
<dbReference type="PROSITE" id="PS50893">
    <property type="entry name" value="ABC_TRANSPORTER_2"/>
    <property type="match status" value="1"/>
</dbReference>
<comment type="caution">
    <text evidence="4">The sequence shown here is derived from an EMBL/GenBank/DDBJ whole genome shotgun (WGS) entry which is preliminary data.</text>
</comment>
<dbReference type="AlphaFoldDB" id="A0A1T2X736"/>
<dbReference type="SMART" id="SM00382">
    <property type="entry name" value="AAA"/>
    <property type="match status" value="1"/>
</dbReference>